<reference evidence="2 3" key="1">
    <citation type="submission" date="2015-10" db="EMBL/GenBank/DDBJ databases">
        <title>Conservation of the essential genome among Caulobacter and Brevundimonas species.</title>
        <authorList>
            <person name="Scott D."/>
            <person name="Ely B."/>
        </authorList>
    </citation>
    <scope>NUCLEOTIDE SEQUENCE [LARGE SCALE GENOMIC DNA]</scope>
    <source>
        <strain evidence="2 3">CB4</strain>
    </source>
</reference>
<evidence type="ECO:0008006" key="4">
    <source>
        <dbReference type="Google" id="ProtNLM"/>
    </source>
</evidence>
<feature type="transmembrane region" description="Helical" evidence="1">
    <location>
        <begin position="163"/>
        <end position="180"/>
    </location>
</feature>
<dbReference type="InterPro" id="IPR009495">
    <property type="entry name" value="NrsF"/>
</dbReference>
<accession>A0A0P0P2H6</accession>
<keyword evidence="1" id="KW-0812">Transmembrane</keyword>
<dbReference type="STRING" id="69395.AQ619_15135"/>
<feature type="transmembrane region" description="Helical" evidence="1">
    <location>
        <begin position="132"/>
        <end position="151"/>
    </location>
</feature>
<gene>
    <name evidence="2" type="ORF">AQ619_15135</name>
</gene>
<feature type="transmembrane region" description="Helical" evidence="1">
    <location>
        <begin position="187"/>
        <end position="212"/>
    </location>
</feature>
<feature type="transmembrane region" description="Helical" evidence="1">
    <location>
        <begin position="28"/>
        <end position="49"/>
    </location>
</feature>
<sequence>MLDDLLIPGVESLQATPAWSTGTLHLRLLEVAAAGALAALLLVLFWLQLRPDFRVAIGQPFFWIKALYTVALAAIALVAATAAARPGAALWPACLTGVAVLGAMVLSAALEAPGLGRAMMAHIFDPTGARNCLTYVVILAAPMLLVAGLGLRRVELERPGLTGLFVGLFCGSVSASIYGGHCQDSTYLFVVLWFSLGVALCGVIGAVGLKLIHTSAQTDPLLADPA</sequence>
<dbReference type="KEGG" id="chq:AQ619_15135"/>
<evidence type="ECO:0000313" key="3">
    <source>
        <dbReference type="Proteomes" id="UP000056905"/>
    </source>
</evidence>
<keyword evidence="1" id="KW-0472">Membrane</keyword>
<dbReference type="RefSeq" id="WP_062149455.1">
    <property type="nucleotide sequence ID" value="NZ_CP013002.1"/>
</dbReference>
<proteinExistence type="predicted"/>
<keyword evidence="3" id="KW-1185">Reference proteome</keyword>
<evidence type="ECO:0000256" key="1">
    <source>
        <dbReference type="SAM" id="Phobius"/>
    </source>
</evidence>
<name>A0A0P0P2H6_9CAUL</name>
<dbReference type="EMBL" id="CP013002">
    <property type="protein sequence ID" value="ALL14575.1"/>
    <property type="molecule type" value="Genomic_DNA"/>
</dbReference>
<dbReference type="AlphaFoldDB" id="A0A0P0P2H6"/>
<feature type="transmembrane region" description="Helical" evidence="1">
    <location>
        <begin position="61"/>
        <end position="83"/>
    </location>
</feature>
<protein>
    <recommendedName>
        <fullName evidence="4">DUF1109 domain-containing protein</fullName>
    </recommendedName>
</protein>
<feature type="transmembrane region" description="Helical" evidence="1">
    <location>
        <begin position="89"/>
        <end position="111"/>
    </location>
</feature>
<keyword evidence="1" id="KW-1133">Transmembrane helix</keyword>
<dbReference type="Proteomes" id="UP000056905">
    <property type="component" value="Chromosome"/>
</dbReference>
<organism evidence="2 3">
    <name type="scientific">Caulobacter henricii</name>
    <dbReference type="NCBI Taxonomy" id="69395"/>
    <lineage>
        <taxon>Bacteria</taxon>
        <taxon>Pseudomonadati</taxon>
        <taxon>Pseudomonadota</taxon>
        <taxon>Alphaproteobacteria</taxon>
        <taxon>Caulobacterales</taxon>
        <taxon>Caulobacteraceae</taxon>
        <taxon>Caulobacter</taxon>
    </lineage>
</organism>
<dbReference type="Pfam" id="PF06532">
    <property type="entry name" value="NrsF"/>
    <property type="match status" value="1"/>
</dbReference>
<evidence type="ECO:0000313" key="2">
    <source>
        <dbReference type="EMBL" id="ALL14575.1"/>
    </source>
</evidence>